<dbReference type="STRING" id="411154.GFO_3405"/>
<dbReference type="KEGG" id="gfo:GFO_3405"/>
<proteinExistence type="predicted"/>
<protein>
    <submittedName>
        <fullName evidence="1">Uncharacterized protein</fullName>
    </submittedName>
</protein>
<dbReference type="HOGENOM" id="CLU_3382101_0_0_10"/>
<gene>
    <name evidence="1" type="ordered locus">GFO_3405</name>
</gene>
<accession>A0M6V0</accession>
<dbReference type="AlphaFoldDB" id="A0M6V0"/>
<sequence>MILKMERIELQRYEYALRSYNKKSLISSLFIWI</sequence>
<organism evidence="1 2">
    <name type="scientific">Christiangramia forsetii (strain DSM 17595 / CGMCC 1.15422 / KT0803)</name>
    <name type="common">Gramella forsetii</name>
    <dbReference type="NCBI Taxonomy" id="411154"/>
    <lineage>
        <taxon>Bacteria</taxon>
        <taxon>Pseudomonadati</taxon>
        <taxon>Bacteroidota</taxon>
        <taxon>Flavobacteriia</taxon>
        <taxon>Flavobacteriales</taxon>
        <taxon>Flavobacteriaceae</taxon>
        <taxon>Christiangramia</taxon>
    </lineage>
</organism>
<evidence type="ECO:0000313" key="2">
    <source>
        <dbReference type="Proteomes" id="UP000000755"/>
    </source>
</evidence>
<reference evidence="1 2" key="1">
    <citation type="journal article" date="2006" name="Environ. Microbiol.">
        <title>Whole genome analysis of the marine Bacteroidetes'Gramella forsetii' reveals adaptations to degradation of polymeric organic matter.</title>
        <authorList>
            <person name="Bauer M."/>
            <person name="Kube M."/>
            <person name="Teeling H."/>
            <person name="Richter M."/>
            <person name="Lombardot T."/>
            <person name="Allers E."/>
            <person name="Wuerdemann C.A."/>
            <person name="Quast C."/>
            <person name="Kuhl H."/>
            <person name="Knaust F."/>
            <person name="Woebken D."/>
            <person name="Bischof K."/>
            <person name="Mussmann M."/>
            <person name="Choudhuri J.V."/>
            <person name="Meyer F."/>
            <person name="Reinhardt R."/>
            <person name="Amann R.I."/>
            <person name="Gloeckner F.O."/>
        </authorList>
    </citation>
    <scope>NUCLEOTIDE SEQUENCE [LARGE SCALE GENOMIC DNA]</scope>
    <source>
        <strain evidence="1 2">KT0803</strain>
    </source>
</reference>
<evidence type="ECO:0000313" key="1">
    <source>
        <dbReference type="EMBL" id="CAL68345.1"/>
    </source>
</evidence>
<dbReference type="EMBL" id="CU207366">
    <property type="protein sequence ID" value="CAL68345.1"/>
    <property type="molecule type" value="Genomic_DNA"/>
</dbReference>
<name>A0M6V0_CHRFK</name>
<dbReference type="Proteomes" id="UP000000755">
    <property type="component" value="Chromosome"/>
</dbReference>